<name>A0A7W4VWG0_9ACTN</name>
<sequence length="48" mass="5009">MKKILGPGLIAVVLAGLGLASRRLASHQAVPPGLAGRVNTRVTRINQH</sequence>
<accession>A0A7W4VWG0</accession>
<proteinExistence type="predicted"/>
<protein>
    <submittedName>
        <fullName evidence="1">Uncharacterized protein</fullName>
    </submittedName>
</protein>
<comment type="caution">
    <text evidence="1">The sequence shown here is derived from an EMBL/GenBank/DDBJ whole genome shotgun (WGS) entry which is preliminary data.</text>
</comment>
<dbReference type="EMBL" id="JACHWR010000002">
    <property type="protein sequence ID" value="MBB3042644.1"/>
    <property type="molecule type" value="Genomic_DNA"/>
</dbReference>
<organism evidence="1 2">
    <name type="scientific">Nocardioides soli</name>
    <dbReference type="NCBI Taxonomy" id="1036020"/>
    <lineage>
        <taxon>Bacteria</taxon>
        <taxon>Bacillati</taxon>
        <taxon>Actinomycetota</taxon>
        <taxon>Actinomycetes</taxon>
        <taxon>Propionibacteriales</taxon>
        <taxon>Nocardioidaceae</taxon>
        <taxon>Nocardioides</taxon>
    </lineage>
</organism>
<dbReference type="RefSeq" id="WP_183592589.1">
    <property type="nucleotide sequence ID" value="NZ_JACHWR010000002.1"/>
</dbReference>
<evidence type="ECO:0000313" key="1">
    <source>
        <dbReference type="EMBL" id="MBB3042644.1"/>
    </source>
</evidence>
<dbReference type="Proteomes" id="UP000589626">
    <property type="component" value="Unassembled WGS sequence"/>
</dbReference>
<evidence type="ECO:0000313" key="2">
    <source>
        <dbReference type="Proteomes" id="UP000589626"/>
    </source>
</evidence>
<keyword evidence="2" id="KW-1185">Reference proteome</keyword>
<gene>
    <name evidence="1" type="ORF">FHU40_002462</name>
</gene>
<dbReference type="AlphaFoldDB" id="A0A7W4VWG0"/>
<reference evidence="1 2" key="1">
    <citation type="submission" date="2020-08" db="EMBL/GenBank/DDBJ databases">
        <title>Sequencing the genomes of 1000 actinobacteria strains.</title>
        <authorList>
            <person name="Klenk H.-P."/>
        </authorList>
    </citation>
    <scope>NUCLEOTIDE SEQUENCE [LARGE SCALE GENOMIC DNA]</scope>
    <source>
        <strain evidence="1 2">DSM 105498</strain>
    </source>
</reference>